<accession>A0A4Y2NAU2</accession>
<keyword evidence="2" id="KW-1185">Reference proteome</keyword>
<proteinExistence type="predicted"/>
<dbReference type="EMBL" id="BGPR01008616">
    <property type="protein sequence ID" value="GBN34956.1"/>
    <property type="molecule type" value="Genomic_DNA"/>
</dbReference>
<evidence type="ECO:0000313" key="1">
    <source>
        <dbReference type="EMBL" id="GBN34956.1"/>
    </source>
</evidence>
<gene>
    <name evidence="1" type="ORF">AVEN_154274_1</name>
</gene>
<comment type="caution">
    <text evidence="1">The sequence shown here is derived from an EMBL/GenBank/DDBJ whole genome shotgun (WGS) entry which is preliminary data.</text>
</comment>
<dbReference type="AlphaFoldDB" id="A0A4Y2NAU2"/>
<protein>
    <submittedName>
        <fullName evidence="1">Uncharacterized protein</fullName>
    </submittedName>
</protein>
<organism evidence="1 2">
    <name type="scientific">Araneus ventricosus</name>
    <name type="common">Orbweaver spider</name>
    <name type="synonym">Epeira ventricosa</name>
    <dbReference type="NCBI Taxonomy" id="182803"/>
    <lineage>
        <taxon>Eukaryota</taxon>
        <taxon>Metazoa</taxon>
        <taxon>Ecdysozoa</taxon>
        <taxon>Arthropoda</taxon>
        <taxon>Chelicerata</taxon>
        <taxon>Arachnida</taxon>
        <taxon>Araneae</taxon>
        <taxon>Araneomorphae</taxon>
        <taxon>Entelegynae</taxon>
        <taxon>Araneoidea</taxon>
        <taxon>Araneidae</taxon>
        <taxon>Araneus</taxon>
    </lineage>
</organism>
<evidence type="ECO:0000313" key="2">
    <source>
        <dbReference type="Proteomes" id="UP000499080"/>
    </source>
</evidence>
<name>A0A4Y2NAU2_ARAVE</name>
<reference evidence="1 2" key="1">
    <citation type="journal article" date="2019" name="Sci. Rep.">
        <title>Orb-weaving spider Araneus ventricosus genome elucidates the spidroin gene catalogue.</title>
        <authorList>
            <person name="Kono N."/>
            <person name="Nakamura H."/>
            <person name="Ohtoshi R."/>
            <person name="Moran D.A.P."/>
            <person name="Shinohara A."/>
            <person name="Yoshida Y."/>
            <person name="Fujiwara M."/>
            <person name="Mori M."/>
            <person name="Tomita M."/>
            <person name="Arakawa K."/>
        </authorList>
    </citation>
    <scope>NUCLEOTIDE SEQUENCE [LARGE SCALE GENOMIC DNA]</scope>
</reference>
<dbReference type="Proteomes" id="UP000499080">
    <property type="component" value="Unassembled WGS sequence"/>
</dbReference>
<sequence>MSGRVRAGRCVAAHRGRASTWRRRRLAADHSTPSTRALSVISSVQSFRPKRDARPTDNRIIRPQSLAKKYCGYFATLDFVQVQRSSDSVENDPTELLFSH</sequence>